<reference evidence="2 3" key="1">
    <citation type="submission" date="2019-09" db="EMBL/GenBank/DDBJ databases">
        <title>Whole-genome sequence of the purple sulfur bacterium Thiohalocapsa marina DSM 19078.</title>
        <authorList>
            <person name="Kyndt J.A."/>
            <person name="Meyer T.E."/>
        </authorList>
    </citation>
    <scope>NUCLEOTIDE SEQUENCE [LARGE SCALE GENOMIC DNA]</scope>
    <source>
        <strain evidence="2 3">DSM 19078</strain>
    </source>
</reference>
<proteinExistence type="predicted"/>
<dbReference type="Pfam" id="PF08241">
    <property type="entry name" value="Methyltransf_11"/>
    <property type="match status" value="1"/>
</dbReference>
<evidence type="ECO:0000259" key="1">
    <source>
        <dbReference type="Pfam" id="PF08241"/>
    </source>
</evidence>
<dbReference type="SUPFAM" id="SSF53335">
    <property type="entry name" value="S-adenosyl-L-methionine-dependent methyltransferases"/>
    <property type="match status" value="1"/>
</dbReference>
<accession>A0A5M8FVU5</accession>
<dbReference type="Proteomes" id="UP000322981">
    <property type="component" value="Unassembled WGS sequence"/>
</dbReference>
<dbReference type="PANTHER" id="PTHR43036">
    <property type="entry name" value="OSJNBB0011N17.9 PROTEIN"/>
    <property type="match status" value="1"/>
</dbReference>
<dbReference type="InterPro" id="IPR046357">
    <property type="entry name" value="PPIase_dom_sf"/>
</dbReference>
<organism evidence="2 3">
    <name type="scientific">Thiohalocapsa marina</name>
    <dbReference type="NCBI Taxonomy" id="424902"/>
    <lineage>
        <taxon>Bacteria</taxon>
        <taxon>Pseudomonadati</taxon>
        <taxon>Pseudomonadota</taxon>
        <taxon>Gammaproteobacteria</taxon>
        <taxon>Chromatiales</taxon>
        <taxon>Chromatiaceae</taxon>
        <taxon>Thiohalocapsa</taxon>
    </lineage>
</organism>
<dbReference type="GO" id="GO:0032259">
    <property type="term" value="P:methylation"/>
    <property type="evidence" value="ECO:0007669"/>
    <property type="project" value="UniProtKB-KW"/>
</dbReference>
<dbReference type="Gene3D" id="3.40.50.150">
    <property type="entry name" value="Vaccinia Virus protein VP39"/>
    <property type="match status" value="1"/>
</dbReference>
<evidence type="ECO:0000313" key="2">
    <source>
        <dbReference type="EMBL" id="KAA6187940.1"/>
    </source>
</evidence>
<comment type="caution">
    <text evidence="2">The sequence shown here is derived from an EMBL/GenBank/DDBJ whole genome shotgun (WGS) entry which is preliminary data.</text>
</comment>
<dbReference type="GO" id="GO:0003755">
    <property type="term" value="F:peptidyl-prolyl cis-trans isomerase activity"/>
    <property type="evidence" value="ECO:0007669"/>
    <property type="project" value="InterPro"/>
</dbReference>
<dbReference type="CDD" id="cd02440">
    <property type="entry name" value="AdoMet_MTases"/>
    <property type="match status" value="1"/>
</dbReference>
<dbReference type="Gene3D" id="3.10.50.40">
    <property type="match status" value="1"/>
</dbReference>
<dbReference type="InterPro" id="IPR029063">
    <property type="entry name" value="SAM-dependent_MTases_sf"/>
</dbReference>
<evidence type="ECO:0000313" key="3">
    <source>
        <dbReference type="Proteomes" id="UP000322981"/>
    </source>
</evidence>
<gene>
    <name evidence="2" type="ORF">F2Q65_00040</name>
</gene>
<name>A0A5M8FVU5_9GAMM</name>
<dbReference type="OrthoDB" id="939937at2"/>
<keyword evidence="3" id="KW-1185">Reference proteome</keyword>
<sequence length="422" mass="46628">MAMVRFELSWQSDHAAHCDCWVEPDLDLSRTDLPASLAADLLDQSLDHCRSRMGGRCEVQRRDVTDWVPAYREDRLLELDPAQFNRRMLAGRLIHPRVGRFYPKGILTGVEGIAATDRSPMRVAALDAGRLRAELNHPLAGKALTLGARIEAITDRDPHAGHSALAGARTNAPTEAPANTLAARITADGPGMQARWRDQPTDFFSDRAFDRQDPRPDAGFYAKARLVHHLDQSARAELSALFGRLLPPGARILDLMTSWDSHLPDSLQPAAVTGLGLNAAELAANAALDARVVHDLNRDPTLPFDDSAFDAALCTVSVEYLVKPLEVFRELARVLRPGGLFVVTVSDRWFPPKAVRVWREIHPFERAGLVLEYFLRSGRFADLNTWSLRGLPRPADDKYAGRVALSDPLHALWGRRSGADGS</sequence>
<dbReference type="GO" id="GO:0008757">
    <property type="term" value="F:S-adenosylmethionine-dependent methyltransferase activity"/>
    <property type="evidence" value="ECO:0007669"/>
    <property type="project" value="InterPro"/>
</dbReference>
<dbReference type="EMBL" id="VWXX01000001">
    <property type="protein sequence ID" value="KAA6187940.1"/>
    <property type="molecule type" value="Genomic_DNA"/>
</dbReference>
<protein>
    <submittedName>
        <fullName evidence="2">Methyltransferase domain-containing protein</fullName>
    </submittedName>
</protein>
<keyword evidence="2" id="KW-0489">Methyltransferase</keyword>
<dbReference type="PANTHER" id="PTHR43036:SF2">
    <property type="entry name" value="OS04G0481300 PROTEIN"/>
    <property type="match status" value="1"/>
</dbReference>
<feature type="domain" description="Methyltransferase type 11" evidence="1">
    <location>
        <begin position="270"/>
        <end position="343"/>
    </location>
</feature>
<dbReference type="AlphaFoldDB" id="A0A5M8FVU5"/>
<dbReference type="InterPro" id="IPR013216">
    <property type="entry name" value="Methyltransf_11"/>
</dbReference>
<keyword evidence="2" id="KW-0808">Transferase</keyword>